<dbReference type="InterPro" id="IPR039883">
    <property type="entry name" value="Fcf2/DNTTIP2"/>
</dbReference>
<feature type="domain" description="Fcf2 pre-rRNA processing C-terminal" evidence="4">
    <location>
        <begin position="127"/>
        <end position="231"/>
    </location>
</feature>
<evidence type="ECO:0000259" key="4">
    <source>
        <dbReference type="Pfam" id="PF08698"/>
    </source>
</evidence>
<evidence type="ECO:0000256" key="3">
    <source>
        <dbReference type="SAM" id="MobiDB-lite"/>
    </source>
</evidence>
<feature type="compositionally biased region" description="Polar residues" evidence="3">
    <location>
        <begin position="99"/>
        <end position="108"/>
    </location>
</feature>
<dbReference type="GO" id="GO:0003723">
    <property type="term" value="F:RNA binding"/>
    <property type="evidence" value="ECO:0007669"/>
    <property type="project" value="TreeGrafter"/>
</dbReference>
<dbReference type="VEuPathDB" id="CryptoDB:Vbra_5639"/>
<dbReference type="GO" id="GO:0006396">
    <property type="term" value="P:RNA processing"/>
    <property type="evidence" value="ECO:0007669"/>
    <property type="project" value="TreeGrafter"/>
</dbReference>
<evidence type="ECO:0000313" key="5">
    <source>
        <dbReference type="EMBL" id="CEM06432.1"/>
    </source>
</evidence>
<keyword evidence="6" id="KW-1185">Reference proteome</keyword>
<accession>A0A0G4F3D3</accession>
<evidence type="ECO:0000256" key="1">
    <source>
        <dbReference type="ARBA" id="ARBA00004604"/>
    </source>
</evidence>
<dbReference type="InterPro" id="IPR014810">
    <property type="entry name" value="Fcf2_C"/>
</dbReference>
<dbReference type="PANTHER" id="PTHR21686">
    <property type="entry name" value="DEOXYNUCLEOTIDYLTRANSFERASE TERMINAL-INTERACTING PROTEIN 2"/>
    <property type="match status" value="1"/>
</dbReference>
<dbReference type="GO" id="GO:0005730">
    <property type="term" value="C:nucleolus"/>
    <property type="evidence" value="ECO:0007669"/>
    <property type="project" value="UniProtKB-SubCell"/>
</dbReference>
<sequence length="257" mass="28758">MSASSDLGKVKAASARPLIPTSVPELEAIDISALDDSQHDTTVDLRSNVRLLQHYHGKKKRTTAKDDPLPASATNTQSALSARQRTIEQLKAKLPPQVVQMQSLSSPLQAAPLDSTKERQKQRKKEQADKLDQWFGLPKQELTPEVKNELLALRLRGVADPKRFYKGQDSKKLPTHFHIAKVVEGGMPGVGGGRESIARGALSRRRNRRGGESLLSDLLKSAEVDKWSKRKYGELQQRAQEGSKSDFKERKKRRKRQ</sequence>
<organism evidence="5 6">
    <name type="scientific">Vitrella brassicaformis (strain CCMP3155)</name>
    <dbReference type="NCBI Taxonomy" id="1169540"/>
    <lineage>
        <taxon>Eukaryota</taxon>
        <taxon>Sar</taxon>
        <taxon>Alveolata</taxon>
        <taxon>Colpodellida</taxon>
        <taxon>Vitrellaceae</taxon>
        <taxon>Vitrella</taxon>
    </lineage>
</organism>
<comment type="subcellular location">
    <subcellularLocation>
        <location evidence="1">Nucleus</location>
        <location evidence="1">Nucleolus</location>
    </subcellularLocation>
</comment>
<dbReference type="EMBL" id="CDMY01000366">
    <property type="protein sequence ID" value="CEM06432.1"/>
    <property type="molecule type" value="Genomic_DNA"/>
</dbReference>
<reference evidence="5 6" key="1">
    <citation type="submission" date="2014-11" db="EMBL/GenBank/DDBJ databases">
        <authorList>
            <person name="Zhu J."/>
            <person name="Qi W."/>
            <person name="Song R."/>
        </authorList>
    </citation>
    <scope>NUCLEOTIDE SEQUENCE [LARGE SCALE GENOMIC DNA]</scope>
</reference>
<feature type="region of interest" description="Disordered" evidence="3">
    <location>
        <begin position="190"/>
        <end position="214"/>
    </location>
</feature>
<dbReference type="Proteomes" id="UP000041254">
    <property type="component" value="Unassembled WGS sequence"/>
</dbReference>
<dbReference type="OrthoDB" id="427886at2759"/>
<evidence type="ECO:0000313" key="6">
    <source>
        <dbReference type="Proteomes" id="UP000041254"/>
    </source>
</evidence>
<dbReference type="STRING" id="1169540.A0A0G4F3D3"/>
<keyword evidence="2" id="KW-0539">Nucleus</keyword>
<feature type="compositionally biased region" description="Basic and acidic residues" evidence="3">
    <location>
        <begin position="115"/>
        <end position="132"/>
    </location>
</feature>
<feature type="region of interest" description="Disordered" evidence="3">
    <location>
        <begin position="99"/>
        <end position="132"/>
    </location>
</feature>
<evidence type="ECO:0000256" key="2">
    <source>
        <dbReference type="ARBA" id="ARBA00023242"/>
    </source>
</evidence>
<gene>
    <name evidence="5" type="ORF">Vbra_5639</name>
</gene>
<protein>
    <recommendedName>
        <fullName evidence="4">Fcf2 pre-rRNA processing C-terminal domain-containing protein</fullName>
    </recommendedName>
</protein>
<dbReference type="Pfam" id="PF08698">
    <property type="entry name" value="Fcf2"/>
    <property type="match status" value="1"/>
</dbReference>
<name>A0A0G4F3D3_VITBC</name>
<dbReference type="PANTHER" id="PTHR21686:SF12">
    <property type="entry name" value="DEOXYNUCLEOTIDYLTRANSFERASE TERMINAL-INTERACTING PROTEIN 2"/>
    <property type="match status" value="1"/>
</dbReference>
<feature type="region of interest" description="Disordered" evidence="3">
    <location>
        <begin position="230"/>
        <end position="257"/>
    </location>
</feature>
<proteinExistence type="predicted"/>
<dbReference type="AlphaFoldDB" id="A0A0G4F3D3"/>
<dbReference type="InParanoid" id="A0A0G4F3D3"/>
<feature type="region of interest" description="Disordered" evidence="3">
    <location>
        <begin position="54"/>
        <end position="79"/>
    </location>
</feature>